<dbReference type="Proteomes" id="UP000242087">
    <property type="component" value="Unassembled WGS sequence"/>
</dbReference>
<reference evidence="3 4" key="1">
    <citation type="submission" date="2018-03" db="EMBL/GenBank/DDBJ databases">
        <title>Cross-interface Injection: A General Nanoliter Liquid Handling Method Applied to Single Cells Genome Amplification Automated Nanoliter Liquid Handling Applied to Single Cell Multiple Displacement Amplification.</title>
        <authorList>
            <person name="Yun J."/>
            <person name="Xu P."/>
            <person name="Xu J."/>
            <person name="Dai X."/>
            <person name="Wang Y."/>
            <person name="Zheng X."/>
            <person name="Cao C."/>
            <person name="Yi Q."/>
            <person name="Zhu Y."/>
            <person name="Wang L."/>
            <person name="Dong Z."/>
            <person name="Huang Y."/>
            <person name="Huang L."/>
            <person name="Du W."/>
        </authorList>
    </citation>
    <scope>NUCLEOTIDE SEQUENCE [LARGE SCALE GENOMIC DNA]</scope>
    <source>
        <strain evidence="2 4">A12-4</strain>
        <strain evidence="1 3">A9-4</strain>
    </source>
</reference>
<gene>
    <name evidence="2" type="ORF">C9927_00345</name>
    <name evidence="1" type="ORF">C9928_03275</name>
</gene>
<evidence type="ECO:0000313" key="4">
    <source>
        <dbReference type="Proteomes" id="UP000242087"/>
    </source>
</evidence>
<proteinExistence type="predicted"/>
<dbReference type="Proteomes" id="UP000241514">
    <property type="component" value="Unassembled WGS sequence"/>
</dbReference>
<name>A0A2T4CT26_9GAMM</name>
<sequence length="224" mass="25982">MNRRLFATLNLGKLYFDKSYRSDQNSSLVKRVSNDPDKHIQVAELRQKIFEENLEYMIGCELRAFSQHASIVASTIHRRTVRELNSQEVKINSSASISKQKLASEVKSSKLSRMPNEIDLQHCIDGYVDGISKVHTLNIQLLKDVIEKLMLYFNTFAAYCINQIGIKFQDTYLIMLDKKANNTDQLGEYVSHQIIFDSEWLDLILLLRDKQRRPTIFSRASYTP</sequence>
<evidence type="ECO:0000313" key="1">
    <source>
        <dbReference type="EMBL" id="PTB89500.1"/>
    </source>
</evidence>
<comment type="caution">
    <text evidence="2">The sequence shown here is derived from an EMBL/GenBank/DDBJ whole genome shotgun (WGS) entry which is preliminary data.</text>
</comment>
<evidence type="ECO:0000313" key="2">
    <source>
        <dbReference type="EMBL" id="PTB90447.1"/>
    </source>
</evidence>
<protein>
    <submittedName>
        <fullName evidence="2">Uncharacterized protein</fullName>
    </submittedName>
</protein>
<dbReference type="AlphaFoldDB" id="A0A2T4CT26"/>
<organism evidence="2 4">
    <name type="scientific">Pseudidiomarina aestuarii</name>
    <dbReference type="NCBI Taxonomy" id="624146"/>
    <lineage>
        <taxon>Bacteria</taxon>
        <taxon>Pseudomonadati</taxon>
        <taxon>Pseudomonadota</taxon>
        <taxon>Gammaproteobacteria</taxon>
        <taxon>Alteromonadales</taxon>
        <taxon>Idiomarinaceae</taxon>
        <taxon>Pseudidiomarina</taxon>
    </lineage>
</organism>
<evidence type="ECO:0000313" key="3">
    <source>
        <dbReference type="Proteomes" id="UP000241514"/>
    </source>
</evidence>
<dbReference type="EMBL" id="PYVF01000002">
    <property type="protein sequence ID" value="PTB90447.1"/>
    <property type="molecule type" value="Genomic_DNA"/>
</dbReference>
<accession>A0A2T4CT26</accession>
<dbReference type="EMBL" id="PYVG01000012">
    <property type="protein sequence ID" value="PTB89500.1"/>
    <property type="molecule type" value="Genomic_DNA"/>
</dbReference>